<accession>A0AAV6KHN5</accession>
<keyword evidence="3" id="KW-1185">Reference proteome</keyword>
<evidence type="ECO:0000313" key="3">
    <source>
        <dbReference type="Proteomes" id="UP000823749"/>
    </source>
</evidence>
<sequence>MLHGEDFQLLQEPLAETSSTSVLVATHGSSQGQRQLSTGSSFLVAPSTQSVSQPFGSTNQSVGQLVSNTPVGSPSYYDPNSSQSNVGPANLTPSSSVTASAQYIPPQFLPTSFRNFPRGRGKGPRMPCDICGRFNHTTNYCYYRPPFSQMVQQGSYSHPMVQQFSQQPYQQVPQQSFHNVSWRPPAQSVPWMNASNPWLNAPMNAPPYPPGIPMFHYQAPPYSRPPMVASQATFQGPNTPSPQAHFAGFTDAYTFPTMNQFSGMVSGASQYGVSSQAGINGGCSSVSASVPSSSSQPWFTATQNPEPVATRKRWLHYLGLGNQLVWQLDALKRLA</sequence>
<evidence type="ECO:0000256" key="1">
    <source>
        <dbReference type="SAM" id="MobiDB-lite"/>
    </source>
</evidence>
<comment type="caution">
    <text evidence="2">The sequence shown here is derived from an EMBL/GenBank/DDBJ whole genome shotgun (WGS) entry which is preliminary data.</text>
</comment>
<gene>
    <name evidence="2" type="ORF">RHGRI_010039</name>
</gene>
<name>A0AAV6KHN5_9ERIC</name>
<dbReference type="EMBL" id="JACTNZ010000004">
    <property type="protein sequence ID" value="KAG5551810.1"/>
    <property type="molecule type" value="Genomic_DNA"/>
</dbReference>
<proteinExistence type="predicted"/>
<reference evidence="2" key="1">
    <citation type="submission" date="2020-08" db="EMBL/GenBank/DDBJ databases">
        <title>Plant Genome Project.</title>
        <authorList>
            <person name="Zhang R.-G."/>
        </authorList>
    </citation>
    <scope>NUCLEOTIDE SEQUENCE</scope>
    <source>
        <strain evidence="2">WSP0</strain>
        <tissue evidence="2">Leaf</tissue>
    </source>
</reference>
<organism evidence="2 3">
    <name type="scientific">Rhododendron griersonianum</name>
    <dbReference type="NCBI Taxonomy" id="479676"/>
    <lineage>
        <taxon>Eukaryota</taxon>
        <taxon>Viridiplantae</taxon>
        <taxon>Streptophyta</taxon>
        <taxon>Embryophyta</taxon>
        <taxon>Tracheophyta</taxon>
        <taxon>Spermatophyta</taxon>
        <taxon>Magnoliopsida</taxon>
        <taxon>eudicotyledons</taxon>
        <taxon>Gunneridae</taxon>
        <taxon>Pentapetalae</taxon>
        <taxon>asterids</taxon>
        <taxon>Ericales</taxon>
        <taxon>Ericaceae</taxon>
        <taxon>Ericoideae</taxon>
        <taxon>Rhodoreae</taxon>
        <taxon>Rhododendron</taxon>
    </lineage>
</organism>
<dbReference type="AlphaFoldDB" id="A0AAV6KHN5"/>
<dbReference type="Proteomes" id="UP000823749">
    <property type="component" value="Chromosome 4"/>
</dbReference>
<feature type="region of interest" description="Disordered" evidence="1">
    <location>
        <begin position="48"/>
        <end position="97"/>
    </location>
</feature>
<protein>
    <submittedName>
        <fullName evidence="2">Uncharacterized protein</fullName>
    </submittedName>
</protein>
<evidence type="ECO:0000313" key="2">
    <source>
        <dbReference type="EMBL" id="KAG5551810.1"/>
    </source>
</evidence>